<dbReference type="Proteomes" id="UP000242474">
    <property type="component" value="Unassembled WGS sequence"/>
</dbReference>
<dbReference type="GO" id="GO:0016616">
    <property type="term" value="F:oxidoreductase activity, acting on the CH-OH group of donors, NAD or NADP as acceptor"/>
    <property type="evidence" value="ECO:0007669"/>
    <property type="project" value="InterPro"/>
</dbReference>
<proteinExistence type="inferred from homology"/>
<dbReference type="PROSITE" id="PS00059">
    <property type="entry name" value="ADH_ZINC"/>
    <property type="match status" value="1"/>
</dbReference>
<dbReference type="GO" id="GO:0008270">
    <property type="term" value="F:zinc ion binding"/>
    <property type="evidence" value="ECO:0007669"/>
    <property type="project" value="InterPro"/>
</dbReference>
<dbReference type="SUPFAM" id="SSF50129">
    <property type="entry name" value="GroES-like"/>
    <property type="match status" value="1"/>
</dbReference>
<reference evidence="7 8" key="1">
    <citation type="journal article" date="2015" name="Genome Biol. Evol.">
        <title>Phylogenomic analyses indicate that early fungi evolved digesting cell walls of algal ancestors of land plants.</title>
        <authorList>
            <person name="Chang Y."/>
            <person name="Wang S."/>
            <person name="Sekimoto S."/>
            <person name="Aerts A.L."/>
            <person name="Choi C."/>
            <person name="Clum A."/>
            <person name="LaButti K.M."/>
            <person name="Lindquist E.A."/>
            <person name="Yee Ngan C."/>
            <person name="Ohm R.A."/>
            <person name="Salamov A.A."/>
            <person name="Grigoriev I.V."/>
            <person name="Spatafora J.W."/>
            <person name="Berbee M.L."/>
        </authorList>
    </citation>
    <scope>NUCLEOTIDE SEQUENCE [LARGE SCALE GENOMIC DNA]</scope>
    <source>
        <strain evidence="7 8">NRRL 1564</strain>
    </source>
</reference>
<keyword evidence="8" id="KW-1185">Reference proteome</keyword>
<dbReference type="SUPFAM" id="SSF51735">
    <property type="entry name" value="NAD(P)-binding Rossmann-fold domains"/>
    <property type="match status" value="1"/>
</dbReference>
<organism evidence="7 8">
    <name type="scientific">Coemansia reversa (strain ATCC 12441 / NRRL 1564)</name>
    <dbReference type="NCBI Taxonomy" id="763665"/>
    <lineage>
        <taxon>Eukaryota</taxon>
        <taxon>Fungi</taxon>
        <taxon>Fungi incertae sedis</taxon>
        <taxon>Zoopagomycota</taxon>
        <taxon>Kickxellomycotina</taxon>
        <taxon>Kickxellomycetes</taxon>
        <taxon>Kickxellales</taxon>
        <taxon>Kickxellaceae</taxon>
        <taxon>Coemansia</taxon>
    </lineage>
</organism>
<evidence type="ECO:0000256" key="1">
    <source>
        <dbReference type="ARBA" id="ARBA00001947"/>
    </source>
</evidence>
<protein>
    <submittedName>
        <fullName evidence="7">Mannitol dehydrogenase putative</fullName>
    </submittedName>
</protein>
<sequence length="358" mass="38839">MVQGKFDVIHGWAAMNPGTKVEPWTYKPRPIGPNDIEIEIQYSGICGSDLHIIKGEWHGTSYPAIVGHEIVGRVVTKGEKVSEFSEGDVVGVGAQVYACLQDDCGQCNRGLDPHCPSTVYTYNSKYADGEQSQGGYASAIRVDANYVFKIPDAMVKDHLEYAAPLMCAGVTTFAPMIRKGVKKGDKVGIVGIGGLGHLAIQYASALGAEVYTFSHSPYKKQECLELGASHFINTSNAEEVESAHHKLDYLFVTSKGKADEYNDFISLMNIGGTIVLLALPEGKIGIGAGEVIFTGVSITGSLIGGIDILKQTLEFSAKHNIRPIIERYPMEKINDALEHMNNGKARYRIVLDNLASRN</sequence>
<dbReference type="OrthoDB" id="1879366at2759"/>
<dbReference type="InterPro" id="IPR020843">
    <property type="entry name" value="ER"/>
</dbReference>
<dbReference type="InterPro" id="IPR047109">
    <property type="entry name" value="CAD-like"/>
</dbReference>
<dbReference type="EMBL" id="KZ303498">
    <property type="protein sequence ID" value="PIA16673.1"/>
    <property type="molecule type" value="Genomic_DNA"/>
</dbReference>
<dbReference type="InterPro" id="IPR036291">
    <property type="entry name" value="NAD(P)-bd_dom_sf"/>
</dbReference>
<evidence type="ECO:0000256" key="2">
    <source>
        <dbReference type="ARBA" id="ARBA00022723"/>
    </source>
</evidence>
<dbReference type="InterPro" id="IPR013154">
    <property type="entry name" value="ADH-like_N"/>
</dbReference>
<comment type="similarity">
    <text evidence="5">Belongs to the zinc-containing alcohol dehydrogenase family.</text>
</comment>
<dbReference type="Gene3D" id="3.40.50.720">
    <property type="entry name" value="NAD(P)-binding Rossmann-like Domain"/>
    <property type="match status" value="1"/>
</dbReference>
<dbReference type="Pfam" id="PF08240">
    <property type="entry name" value="ADH_N"/>
    <property type="match status" value="1"/>
</dbReference>
<evidence type="ECO:0000256" key="4">
    <source>
        <dbReference type="ARBA" id="ARBA00023002"/>
    </source>
</evidence>
<comment type="cofactor">
    <cofactor evidence="1 5">
        <name>Zn(2+)</name>
        <dbReference type="ChEBI" id="CHEBI:29105"/>
    </cofactor>
</comment>
<dbReference type="STRING" id="763665.A0A2G5BCD9"/>
<dbReference type="InterPro" id="IPR011032">
    <property type="entry name" value="GroES-like_sf"/>
</dbReference>
<evidence type="ECO:0000256" key="3">
    <source>
        <dbReference type="ARBA" id="ARBA00022833"/>
    </source>
</evidence>
<name>A0A2G5BCD9_COERN</name>
<keyword evidence="4" id="KW-0560">Oxidoreductase</keyword>
<dbReference type="Gene3D" id="3.90.180.10">
    <property type="entry name" value="Medium-chain alcohol dehydrogenases, catalytic domain"/>
    <property type="match status" value="1"/>
</dbReference>
<accession>A0A2G5BCD9</accession>
<evidence type="ECO:0000256" key="5">
    <source>
        <dbReference type="RuleBase" id="RU361277"/>
    </source>
</evidence>
<keyword evidence="3 5" id="KW-0862">Zinc</keyword>
<dbReference type="CDD" id="cd05283">
    <property type="entry name" value="CAD1"/>
    <property type="match status" value="1"/>
</dbReference>
<dbReference type="InterPro" id="IPR013149">
    <property type="entry name" value="ADH-like_C"/>
</dbReference>
<dbReference type="FunFam" id="3.40.50.720:FF:000022">
    <property type="entry name" value="Cinnamyl alcohol dehydrogenase"/>
    <property type="match status" value="1"/>
</dbReference>
<dbReference type="InterPro" id="IPR029752">
    <property type="entry name" value="D-isomer_DH_CS1"/>
</dbReference>
<dbReference type="SMART" id="SM00829">
    <property type="entry name" value="PKS_ER"/>
    <property type="match status" value="1"/>
</dbReference>
<evidence type="ECO:0000259" key="6">
    <source>
        <dbReference type="SMART" id="SM00829"/>
    </source>
</evidence>
<keyword evidence="2 5" id="KW-0479">Metal-binding</keyword>
<dbReference type="PANTHER" id="PTHR42683">
    <property type="entry name" value="ALDEHYDE REDUCTASE"/>
    <property type="match status" value="1"/>
</dbReference>
<dbReference type="AlphaFoldDB" id="A0A2G5BCD9"/>
<gene>
    <name evidence="7" type="ORF">COEREDRAFT_81041</name>
</gene>
<dbReference type="InterPro" id="IPR002328">
    <property type="entry name" value="ADH_Zn_CS"/>
</dbReference>
<evidence type="ECO:0000313" key="8">
    <source>
        <dbReference type="Proteomes" id="UP000242474"/>
    </source>
</evidence>
<dbReference type="PROSITE" id="PS00065">
    <property type="entry name" value="D_2_HYDROXYACID_DH_1"/>
    <property type="match status" value="1"/>
</dbReference>
<feature type="domain" description="Enoyl reductase (ER)" evidence="6">
    <location>
        <begin position="18"/>
        <end position="351"/>
    </location>
</feature>
<evidence type="ECO:0000313" key="7">
    <source>
        <dbReference type="EMBL" id="PIA16673.1"/>
    </source>
</evidence>
<dbReference type="Pfam" id="PF00107">
    <property type="entry name" value="ADH_zinc_N"/>
    <property type="match status" value="1"/>
</dbReference>